<dbReference type="InterPro" id="IPR019618">
    <property type="entry name" value="Spore_germination_GerPA"/>
</dbReference>
<gene>
    <name evidence="1" type="ORF">AM1BK_02470</name>
</gene>
<protein>
    <submittedName>
        <fullName evidence="1">Uncharacterized protein</fullName>
    </submittedName>
</protein>
<evidence type="ECO:0000313" key="2">
    <source>
        <dbReference type="Proteomes" id="UP000637074"/>
    </source>
</evidence>
<dbReference type="EMBL" id="BNDS01000001">
    <property type="protein sequence ID" value="GHH96704.1"/>
    <property type="molecule type" value="Genomic_DNA"/>
</dbReference>
<organism evidence="1 2">
    <name type="scientific">Neobacillus kokaensis</name>
    <dbReference type="NCBI Taxonomy" id="2759023"/>
    <lineage>
        <taxon>Bacteria</taxon>
        <taxon>Bacillati</taxon>
        <taxon>Bacillota</taxon>
        <taxon>Bacilli</taxon>
        <taxon>Bacillales</taxon>
        <taxon>Bacillaceae</taxon>
        <taxon>Neobacillus</taxon>
    </lineage>
</organism>
<sequence length="72" mass="7291">MPVIIGPLEILNVTDGILNIGDAAFTTPKLTSKTFAGSGVINTGGVVFSNTVASGTNIFDPDVADQPKSGNN</sequence>
<comment type="caution">
    <text evidence="1">The sequence shown here is derived from an EMBL/GenBank/DDBJ whole genome shotgun (WGS) entry which is preliminary data.</text>
</comment>
<evidence type="ECO:0000313" key="1">
    <source>
        <dbReference type="EMBL" id="GHH96704.1"/>
    </source>
</evidence>
<dbReference type="Proteomes" id="UP000637074">
    <property type="component" value="Unassembled WGS sequence"/>
</dbReference>
<accession>A0ABQ3MVJ9</accession>
<proteinExistence type="predicted"/>
<name>A0ABQ3MVJ9_9BACI</name>
<keyword evidence="2" id="KW-1185">Reference proteome</keyword>
<dbReference type="PANTHER" id="PTHR37808">
    <property type="entry name" value="SPORE GERMINATION PROTEIN-LIKE PROTEIN YDZR-RELATED"/>
    <property type="match status" value="1"/>
</dbReference>
<dbReference type="RefSeq" id="WP_191268888.1">
    <property type="nucleotide sequence ID" value="NZ_BNDS01000001.1"/>
</dbReference>
<dbReference type="Pfam" id="PF10676">
    <property type="entry name" value="gerPA"/>
    <property type="match status" value="1"/>
</dbReference>
<reference evidence="1 2" key="1">
    <citation type="journal article" date="2022" name="Int. J. Syst. Evol. Microbiol.">
        <title>Neobacillus kokaensis sp. nov., isolated from soil.</title>
        <authorList>
            <person name="Yuki K."/>
            <person name="Matsubara H."/>
            <person name="Yamaguchi S."/>
        </authorList>
    </citation>
    <scope>NUCLEOTIDE SEQUENCE [LARGE SCALE GENOMIC DNA]</scope>
    <source>
        <strain evidence="1 2">LOB 377</strain>
    </source>
</reference>
<dbReference type="PANTHER" id="PTHR37808:SF3">
    <property type="entry name" value="SPORE GERMINATION PROTEIN GERPA-RELATED"/>
    <property type="match status" value="1"/>
</dbReference>